<evidence type="ECO:0000313" key="3">
    <source>
        <dbReference type="Proteomes" id="UP000295217"/>
    </source>
</evidence>
<dbReference type="AlphaFoldDB" id="A0A4R5AAT8"/>
<feature type="region of interest" description="Disordered" evidence="1">
    <location>
        <begin position="1"/>
        <end position="27"/>
    </location>
</feature>
<keyword evidence="3" id="KW-1185">Reference proteome</keyword>
<name>A0A4R5AAT8_9ACTN</name>
<dbReference type="EMBL" id="SMLB01000023">
    <property type="protein sequence ID" value="TDD68069.1"/>
    <property type="molecule type" value="Genomic_DNA"/>
</dbReference>
<dbReference type="InterPro" id="IPR035948">
    <property type="entry name" value="YwqG-like_sf"/>
</dbReference>
<feature type="compositionally biased region" description="Polar residues" evidence="1">
    <location>
        <begin position="14"/>
        <end position="26"/>
    </location>
</feature>
<protein>
    <submittedName>
        <fullName evidence="2">DUF1963 domain-containing protein</fullName>
    </submittedName>
</protein>
<dbReference type="OrthoDB" id="4775619at2"/>
<proteinExistence type="predicted"/>
<accession>A0A4R5AAT8</accession>
<dbReference type="SUPFAM" id="SSF103032">
    <property type="entry name" value="Hypothetical protein YwqG"/>
    <property type="match status" value="1"/>
</dbReference>
<evidence type="ECO:0000313" key="2">
    <source>
        <dbReference type="EMBL" id="TDD68069.1"/>
    </source>
</evidence>
<reference evidence="2 3" key="1">
    <citation type="submission" date="2019-02" db="EMBL/GenBank/DDBJ databases">
        <title>Draft genome sequences of novel Actinobacteria.</title>
        <authorList>
            <person name="Sahin N."/>
            <person name="Ay H."/>
            <person name="Saygin H."/>
        </authorList>
    </citation>
    <scope>NUCLEOTIDE SEQUENCE [LARGE SCALE GENOMIC DNA]</scope>
    <source>
        <strain evidence="2 3">8K307</strain>
    </source>
</reference>
<dbReference type="Proteomes" id="UP000295217">
    <property type="component" value="Unassembled WGS sequence"/>
</dbReference>
<dbReference type="Pfam" id="PF09234">
    <property type="entry name" value="DUF1963"/>
    <property type="match status" value="1"/>
</dbReference>
<dbReference type="Gene3D" id="2.30.320.10">
    <property type="entry name" value="YwqG-like"/>
    <property type="match status" value="1"/>
</dbReference>
<gene>
    <name evidence="2" type="ORF">E1262_16825</name>
</gene>
<comment type="caution">
    <text evidence="2">The sequence shown here is derived from an EMBL/GenBank/DDBJ whole genome shotgun (WGS) entry which is preliminary data.</text>
</comment>
<dbReference type="InterPro" id="IPR015315">
    <property type="entry name" value="DUF1963"/>
</dbReference>
<evidence type="ECO:0000256" key="1">
    <source>
        <dbReference type="SAM" id="MobiDB-lite"/>
    </source>
</evidence>
<sequence length="481" mass="51740">MVGLARPPRRSTRELSQTACSPTGSGSLAVVDPGAPVGRDGMGLTVTRIAAPVDQLDSGEVLRQLEGLIAFRAILPAQKWLVLDVVRRERNQARLSEIAYKLQGLAETVGIPSLLAHVEDSDCSLVLVSSDGIVLGLDGTLTATIRLRDAHGVETRVVLRAKAGGGVEVVQPSDKGSAPPSPARSLDETEDRIRLVTALAREHLSAPAAEEFLAMLRPALRLVHAGEDDRVIAQLGGLPTLPINSWPVWDGHGPLSHVLSFDCAPVAELLPELGIPHEGRLTFFYFDGAYDDYRSIVGTWDPSTSPGFHVLHLHPENSRAHITDAATPVRPGLTPFAPVALAAVRTLTWPAHETPMAGALWMKHGLVDVGSARPSEPVRALYDALWKLPGGGYDTHQIGGHPCPQQGPVEMEVEQLRRGLGGEPFAWDDPEVRSAASTWQLLLQVASDDDADMMWGDVGQLYYLASDVERPGEALFTWQCG</sequence>
<organism evidence="2 3">
    <name type="scientific">Jiangella aurantiaca</name>
    <dbReference type="NCBI Taxonomy" id="2530373"/>
    <lineage>
        <taxon>Bacteria</taxon>
        <taxon>Bacillati</taxon>
        <taxon>Actinomycetota</taxon>
        <taxon>Actinomycetes</taxon>
        <taxon>Jiangellales</taxon>
        <taxon>Jiangellaceae</taxon>
        <taxon>Jiangella</taxon>
    </lineage>
</organism>